<dbReference type="SMART" id="SM00105">
    <property type="entry name" value="ArfGap"/>
    <property type="match status" value="1"/>
</dbReference>
<dbReference type="Proteomes" id="UP000006352">
    <property type="component" value="Unassembled WGS sequence"/>
</dbReference>
<keyword evidence="1" id="KW-0863">Zinc-finger</keyword>
<dbReference type="InterPro" id="IPR001164">
    <property type="entry name" value="ArfGAP_dom"/>
</dbReference>
<feature type="compositionally biased region" description="Low complexity" evidence="2">
    <location>
        <begin position="87"/>
        <end position="97"/>
    </location>
</feature>
<name>J4IBX4_9APHY</name>
<dbReference type="PANTHER" id="PTHR45705:SF1">
    <property type="entry name" value="FI20236P1"/>
    <property type="match status" value="1"/>
</dbReference>
<evidence type="ECO:0000259" key="3">
    <source>
        <dbReference type="PROSITE" id="PS50115"/>
    </source>
</evidence>
<keyword evidence="1" id="KW-0862">Zinc</keyword>
<dbReference type="GeneID" id="24100327"/>
<dbReference type="Pfam" id="PF01412">
    <property type="entry name" value="ArfGap"/>
    <property type="match status" value="1"/>
</dbReference>
<dbReference type="STRING" id="599839.J4IBX4"/>
<keyword evidence="5" id="KW-1185">Reference proteome</keyword>
<protein>
    <recommendedName>
        <fullName evidence="3">Arf-GAP domain-containing protein</fullName>
    </recommendedName>
</protein>
<dbReference type="Gene3D" id="1.10.220.150">
    <property type="entry name" value="Arf GTPase activating protein"/>
    <property type="match status" value="1"/>
</dbReference>
<dbReference type="AlphaFoldDB" id="J4IBX4"/>
<feature type="compositionally biased region" description="Pro residues" evidence="2">
    <location>
        <begin position="112"/>
        <end position="134"/>
    </location>
</feature>
<dbReference type="OrthoDB" id="10266696at2759"/>
<feature type="region of interest" description="Disordered" evidence="2">
    <location>
        <begin position="411"/>
        <end position="450"/>
    </location>
</feature>
<dbReference type="PANTHER" id="PTHR45705">
    <property type="entry name" value="FI20236P1"/>
    <property type="match status" value="1"/>
</dbReference>
<dbReference type="GO" id="GO:0005737">
    <property type="term" value="C:cytoplasm"/>
    <property type="evidence" value="ECO:0007669"/>
    <property type="project" value="TreeGrafter"/>
</dbReference>
<dbReference type="RefSeq" id="XP_012184699.1">
    <property type="nucleotide sequence ID" value="XM_012329309.1"/>
</dbReference>
<dbReference type="PROSITE" id="PS50115">
    <property type="entry name" value="ARFGAP"/>
    <property type="match status" value="1"/>
</dbReference>
<dbReference type="InterPro" id="IPR051718">
    <property type="entry name" value="ARF_GTPase-activating"/>
</dbReference>
<feature type="compositionally biased region" description="Low complexity" evidence="2">
    <location>
        <begin position="207"/>
        <end position="223"/>
    </location>
</feature>
<dbReference type="InterPro" id="IPR037278">
    <property type="entry name" value="ARFGAP/RecO"/>
</dbReference>
<feature type="compositionally biased region" description="Polar residues" evidence="2">
    <location>
        <begin position="138"/>
        <end position="151"/>
    </location>
</feature>
<dbReference type="EMBL" id="HE797189">
    <property type="protein sequence ID" value="CCM05416.1"/>
    <property type="molecule type" value="Genomic_DNA"/>
</dbReference>
<evidence type="ECO:0000256" key="2">
    <source>
        <dbReference type="SAM" id="MobiDB-lite"/>
    </source>
</evidence>
<sequence length="450" mass="46871">MNCAGIHRKMGTHISKVKSLTMDMWTKEQVEIMKNIGNIRSNLQYNPNETRHPPPTNMIDSERDSDLEKFIRSKYEFKLFMKATLHAPAPASSSSTSDKLPIPPLRSQTAPVPNPAPTTSSPGPPVPPKTPIPAPATFSGSFNPGQSQMRSASQPVPAPPPTFAPQQLTQNPPQQQLAGGTPTWNSLMSLQSPSLSQAPGVFPAPTPSTSLASSIQPSSASFSHPTNPYSALSASPSSPFPSSLSTGPMSAAPPGSVGRSMSLNSGLAFSSSMGMGGNAGLGVASPSGPASFTTAQTGLGFSAPLSTSTPVSNSNPFTSFAPGSIGSNIGMGSGATPLGQQQPYFLAQSAPFGQTGQQQPIQPRPSPLFHAQSLPQPTQMQMQSPMSTASNPFMQTQQGQAQFGVQMQPQYNATPSAPFGHPQTYPPGNPFAGWQAGQPGGFSGQQWSGM</sequence>
<dbReference type="InterPro" id="IPR038508">
    <property type="entry name" value="ArfGAP_dom_sf"/>
</dbReference>
<feature type="domain" description="Arf-GAP" evidence="3">
    <location>
        <begin position="1"/>
        <end position="81"/>
    </location>
</feature>
<organism evidence="4 5">
    <name type="scientific">Fibroporia radiculosa</name>
    <dbReference type="NCBI Taxonomy" id="599839"/>
    <lineage>
        <taxon>Eukaryota</taxon>
        <taxon>Fungi</taxon>
        <taxon>Dikarya</taxon>
        <taxon>Basidiomycota</taxon>
        <taxon>Agaricomycotina</taxon>
        <taxon>Agaricomycetes</taxon>
        <taxon>Polyporales</taxon>
        <taxon>Fibroporiaceae</taxon>
        <taxon>Fibroporia</taxon>
    </lineage>
</organism>
<reference evidence="4 5" key="1">
    <citation type="journal article" date="2012" name="Appl. Environ. Microbiol.">
        <title>Short-read sequencing for genomic analysis of the brown rot fungus Fibroporia radiculosa.</title>
        <authorList>
            <person name="Tang J.D."/>
            <person name="Perkins A.D."/>
            <person name="Sonstegard T.S."/>
            <person name="Schroeder S.G."/>
            <person name="Burgess S.C."/>
            <person name="Diehl S.V."/>
        </authorList>
    </citation>
    <scope>NUCLEOTIDE SEQUENCE [LARGE SCALE GENOMIC DNA]</scope>
    <source>
        <strain evidence="4 5">TFFH 294</strain>
    </source>
</reference>
<dbReference type="GO" id="GO:0005096">
    <property type="term" value="F:GTPase activator activity"/>
    <property type="evidence" value="ECO:0007669"/>
    <property type="project" value="InterPro"/>
</dbReference>
<feature type="compositionally biased region" description="Low complexity" evidence="2">
    <location>
        <begin position="186"/>
        <end position="197"/>
    </location>
</feature>
<evidence type="ECO:0000256" key="1">
    <source>
        <dbReference type="PROSITE-ProRule" id="PRU00288"/>
    </source>
</evidence>
<evidence type="ECO:0000313" key="4">
    <source>
        <dbReference type="EMBL" id="CCM05416.1"/>
    </source>
</evidence>
<proteinExistence type="predicted"/>
<feature type="compositionally biased region" description="Low complexity" evidence="2">
    <location>
        <begin position="164"/>
        <end position="177"/>
    </location>
</feature>
<dbReference type="InParanoid" id="J4IBX4"/>
<evidence type="ECO:0000313" key="5">
    <source>
        <dbReference type="Proteomes" id="UP000006352"/>
    </source>
</evidence>
<dbReference type="HOGENOM" id="CLU_027009_1_0_1"/>
<feature type="compositionally biased region" description="Low complexity" evidence="2">
    <location>
        <begin position="230"/>
        <end position="245"/>
    </location>
</feature>
<accession>J4IBX4</accession>
<dbReference type="CDD" id="cd08204">
    <property type="entry name" value="ArfGap"/>
    <property type="match status" value="1"/>
</dbReference>
<feature type="region of interest" description="Disordered" evidence="2">
    <location>
        <begin position="87"/>
        <end position="258"/>
    </location>
</feature>
<dbReference type="GO" id="GO:0008270">
    <property type="term" value="F:zinc ion binding"/>
    <property type="evidence" value="ECO:0007669"/>
    <property type="project" value="UniProtKB-KW"/>
</dbReference>
<dbReference type="SUPFAM" id="SSF57863">
    <property type="entry name" value="ArfGap/RecO-like zinc finger"/>
    <property type="match status" value="1"/>
</dbReference>
<gene>
    <name evidence="4" type="ORF">FIBRA_07633</name>
</gene>
<keyword evidence="1" id="KW-0479">Metal-binding</keyword>